<keyword evidence="1" id="KW-0732">Signal</keyword>
<comment type="caution">
    <text evidence="2">The sequence shown here is derived from an EMBL/GenBank/DDBJ whole genome shotgun (WGS) entry which is preliminary data.</text>
</comment>
<dbReference type="Proteomes" id="UP000823597">
    <property type="component" value="Unassembled WGS sequence"/>
</dbReference>
<accession>A0A9D9I4L3</accession>
<feature type="chain" id="PRO_5038833415" description="DUF1735 domain-containing protein" evidence="1">
    <location>
        <begin position="18"/>
        <end position="336"/>
    </location>
</feature>
<evidence type="ECO:0008006" key="4">
    <source>
        <dbReference type="Google" id="ProtNLM"/>
    </source>
</evidence>
<dbReference type="AlphaFoldDB" id="A0A9D9I4L3"/>
<reference evidence="2" key="1">
    <citation type="submission" date="2020-10" db="EMBL/GenBank/DDBJ databases">
        <authorList>
            <person name="Gilroy R."/>
        </authorList>
    </citation>
    <scope>NUCLEOTIDE SEQUENCE</scope>
    <source>
        <strain evidence="2">10037</strain>
    </source>
</reference>
<organism evidence="2 3">
    <name type="scientific">Candidatus Merdivivens pullistercoris</name>
    <dbReference type="NCBI Taxonomy" id="2840873"/>
    <lineage>
        <taxon>Bacteria</taxon>
        <taxon>Pseudomonadati</taxon>
        <taxon>Bacteroidota</taxon>
        <taxon>Bacteroidia</taxon>
        <taxon>Bacteroidales</taxon>
        <taxon>Muribaculaceae</taxon>
        <taxon>Muribaculaceae incertae sedis</taxon>
        <taxon>Candidatus Merdivivens</taxon>
    </lineage>
</organism>
<protein>
    <recommendedName>
        <fullName evidence="4">DUF1735 domain-containing protein</fullName>
    </recommendedName>
</protein>
<gene>
    <name evidence="2" type="ORF">IAB93_05930</name>
</gene>
<reference evidence="2" key="2">
    <citation type="journal article" date="2021" name="PeerJ">
        <title>Extensive microbial diversity within the chicken gut microbiome revealed by metagenomics and culture.</title>
        <authorList>
            <person name="Gilroy R."/>
            <person name="Ravi A."/>
            <person name="Getino M."/>
            <person name="Pursley I."/>
            <person name="Horton D.L."/>
            <person name="Alikhan N.F."/>
            <person name="Baker D."/>
            <person name="Gharbi K."/>
            <person name="Hall N."/>
            <person name="Watson M."/>
            <person name="Adriaenssens E.M."/>
            <person name="Foster-Nyarko E."/>
            <person name="Jarju S."/>
            <person name="Secka A."/>
            <person name="Antonio M."/>
            <person name="Oren A."/>
            <person name="Chaudhuri R.R."/>
            <person name="La Ragione R."/>
            <person name="Hildebrand F."/>
            <person name="Pallen M.J."/>
        </authorList>
    </citation>
    <scope>NUCLEOTIDE SEQUENCE</scope>
    <source>
        <strain evidence="2">10037</strain>
    </source>
</reference>
<name>A0A9D9I4L3_9BACT</name>
<proteinExistence type="predicted"/>
<dbReference type="PROSITE" id="PS51257">
    <property type="entry name" value="PROKAR_LIPOPROTEIN"/>
    <property type="match status" value="1"/>
</dbReference>
<feature type="signal peptide" evidence="1">
    <location>
        <begin position="1"/>
        <end position="17"/>
    </location>
</feature>
<dbReference type="EMBL" id="JADIME010000062">
    <property type="protein sequence ID" value="MBO8465520.1"/>
    <property type="molecule type" value="Genomic_DNA"/>
</dbReference>
<evidence type="ECO:0000256" key="1">
    <source>
        <dbReference type="SAM" id="SignalP"/>
    </source>
</evidence>
<sequence length="336" mass="37713">MKYIKLAVFLLAACLVASCDKTPTFEGGASIGFESDTIRFTYGNFTNNIPLVFNGESNIFPISVKLELASDYDGDGYNAIPDVDYIITSTDMFFGRPEDYDKTLEEEGNVTISKNIEVSYPSDTIPEIRFKLRISEISVDEVDGLGDEIVVIVAQSDLQRLSGNYVISGDLYNMSVNGGDTTFVSAGRQASYDIVIEPNADNTALKVRGLFNTEQDWLSDTTLTNTRITSFSIKAEQVEVGEYEKERWNLSLPLGYENNNYSYVSRKYTGFTIVTEDNQLIEGPISVTYDSNYVPYFDHAFHDNLITFRYFNSAAEFDGYYGFNTFLKNAVLTKVE</sequence>
<evidence type="ECO:0000313" key="3">
    <source>
        <dbReference type="Proteomes" id="UP000823597"/>
    </source>
</evidence>
<evidence type="ECO:0000313" key="2">
    <source>
        <dbReference type="EMBL" id="MBO8465520.1"/>
    </source>
</evidence>